<dbReference type="Pfam" id="PF07927">
    <property type="entry name" value="HicA_toxin"/>
    <property type="match status" value="1"/>
</dbReference>
<protein>
    <submittedName>
        <fullName evidence="8">YcfA family protein</fullName>
    </submittedName>
</protein>
<dbReference type="Proteomes" id="UP000009173">
    <property type="component" value="Chromosome"/>
</dbReference>
<comment type="similarity">
    <text evidence="1">Belongs to the HicA mRNA interferase family.</text>
</comment>
<dbReference type="SUPFAM" id="SSF54786">
    <property type="entry name" value="YcfA/nrd intein domain"/>
    <property type="match status" value="1"/>
</dbReference>
<evidence type="ECO:0000313" key="9">
    <source>
        <dbReference type="Proteomes" id="UP000009173"/>
    </source>
</evidence>
<name>A0A0H3ABQ8_NITV4</name>
<dbReference type="GO" id="GO:0016787">
    <property type="term" value="F:hydrolase activity"/>
    <property type="evidence" value="ECO:0007669"/>
    <property type="project" value="UniProtKB-KW"/>
</dbReference>
<accession>A0A0H3ABQ8</accession>
<evidence type="ECO:0000256" key="5">
    <source>
        <dbReference type="ARBA" id="ARBA00022801"/>
    </source>
</evidence>
<organism evidence="8 9">
    <name type="scientific">Nitratidesulfovibrio vulgaris (strain DP4)</name>
    <name type="common">Desulfovibrio vulgaris</name>
    <dbReference type="NCBI Taxonomy" id="391774"/>
    <lineage>
        <taxon>Bacteria</taxon>
        <taxon>Pseudomonadati</taxon>
        <taxon>Thermodesulfobacteriota</taxon>
        <taxon>Desulfovibrionia</taxon>
        <taxon>Desulfovibrionales</taxon>
        <taxon>Desulfovibrionaceae</taxon>
        <taxon>Nitratidesulfovibrio</taxon>
    </lineage>
</organism>
<sequence length="68" mass="7625">MGREVLLSSADVIKILKAFGWYLLKIVGDHHQFKHPTRPGKVTIPHPKKDLAIGTLKAIEKQSGIKLR</sequence>
<evidence type="ECO:0000256" key="6">
    <source>
        <dbReference type="ARBA" id="ARBA00022884"/>
    </source>
</evidence>
<dbReference type="GO" id="GO:0004519">
    <property type="term" value="F:endonuclease activity"/>
    <property type="evidence" value="ECO:0007669"/>
    <property type="project" value="UniProtKB-KW"/>
</dbReference>
<dbReference type="InterPro" id="IPR012933">
    <property type="entry name" value="HicA_mRNA_interferase"/>
</dbReference>
<keyword evidence="5" id="KW-0378">Hydrolase</keyword>
<dbReference type="EMBL" id="CP000527">
    <property type="protein sequence ID" value="ABM29782.1"/>
    <property type="molecule type" value="Genomic_DNA"/>
</dbReference>
<dbReference type="PANTHER" id="PTHR34873">
    <property type="entry name" value="SSR1766 PROTEIN"/>
    <property type="match status" value="1"/>
</dbReference>
<keyword evidence="4" id="KW-0255">Endonuclease</keyword>
<keyword evidence="2" id="KW-1277">Toxin-antitoxin system</keyword>
<evidence type="ECO:0000256" key="3">
    <source>
        <dbReference type="ARBA" id="ARBA00022722"/>
    </source>
</evidence>
<evidence type="ECO:0000256" key="7">
    <source>
        <dbReference type="ARBA" id="ARBA00023016"/>
    </source>
</evidence>
<keyword evidence="6" id="KW-0694">RNA-binding</keyword>
<dbReference type="Gene3D" id="3.30.920.30">
    <property type="entry name" value="Hypothetical protein"/>
    <property type="match status" value="1"/>
</dbReference>
<dbReference type="InterPro" id="IPR038570">
    <property type="entry name" value="HicA_sf"/>
</dbReference>
<dbReference type="GO" id="GO:0003729">
    <property type="term" value="F:mRNA binding"/>
    <property type="evidence" value="ECO:0007669"/>
    <property type="project" value="InterPro"/>
</dbReference>
<dbReference type="HOGENOM" id="CLU_164851_4_2_7"/>
<keyword evidence="7" id="KW-0346">Stress response</keyword>
<reference evidence="9" key="1">
    <citation type="journal article" date="2009" name="Environ. Microbiol.">
        <title>Contribution of mobile genetic elements to Desulfovibrio vulgaris genome plasticity.</title>
        <authorList>
            <person name="Walker C.B."/>
            <person name="Stolyar S."/>
            <person name="Chivian D."/>
            <person name="Pinel N."/>
            <person name="Gabster J.A."/>
            <person name="Dehal P.S."/>
            <person name="He Z."/>
            <person name="Yang Z.K."/>
            <person name="Yen H.C."/>
            <person name="Zhou J."/>
            <person name="Wall J.D."/>
            <person name="Hazen T.C."/>
            <person name="Arkin A.P."/>
            <person name="Stahl D.A."/>
        </authorList>
    </citation>
    <scope>NUCLEOTIDE SEQUENCE [LARGE SCALE GENOMIC DNA]</scope>
    <source>
        <strain evidence="9">DP4</strain>
    </source>
</reference>
<evidence type="ECO:0000256" key="2">
    <source>
        <dbReference type="ARBA" id="ARBA00022649"/>
    </source>
</evidence>
<dbReference type="AlphaFoldDB" id="A0A0H3ABQ8"/>
<gene>
    <name evidence="8" type="ordered locus">Dvul_2771</name>
</gene>
<evidence type="ECO:0000313" key="8">
    <source>
        <dbReference type="EMBL" id="ABM29782.1"/>
    </source>
</evidence>
<keyword evidence="3" id="KW-0540">Nuclease</keyword>
<evidence type="ECO:0000256" key="4">
    <source>
        <dbReference type="ARBA" id="ARBA00022759"/>
    </source>
</evidence>
<evidence type="ECO:0000256" key="1">
    <source>
        <dbReference type="ARBA" id="ARBA00006620"/>
    </source>
</evidence>
<dbReference type="PANTHER" id="PTHR34873:SF3">
    <property type="entry name" value="ADDICTION MODULE TOXIN, HICA FAMILY"/>
    <property type="match status" value="1"/>
</dbReference>
<dbReference type="KEGG" id="dvl:Dvul_2771"/>
<proteinExistence type="inferred from homology"/>